<accession>A0A1C4XTX4</accession>
<dbReference type="AlphaFoldDB" id="A0A1C4XTX4"/>
<keyword evidence="2" id="KW-0812">Transmembrane</keyword>
<dbReference type="Gene3D" id="3.40.630.190">
    <property type="entry name" value="LCP protein"/>
    <property type="match status" value="1"/>
</dbReference>
<dbReference type="InterPro" id="IPR050922">
    <property type="entry name" value="LytR/CpsA/Psr_CW_biosynth"/>
</dbReference>
<reference evidence="5" key="1">
    <citation type="submission" date="2016-06" db="EMBL/GenBank/DDBJ databases">
        <authorList>
            <person name="Varghese N."/>
            <person name="Submissions Spin"/>
        </authorList>
    </citation>
    <scope>NUCLEOTIDE SEQUENCE [LARGE SCALE GENOMIC DNA]</scope>
    <source>
        <strain evidence="5">DSM 45160</strain>
    </source>
</reference>
<keyword evidence="2" id="KW-0472">Membrane</keyword>
<sequence length="350" mass="37283">MVTENPRRVAAPATSRWRAMAGWKKAMIALVLMVGVLCAGLGAVGFGLKQRYEGRVQREDILGKGTVPHDERRWESGPLNLLLLGSDSRDGEPDQALYPGQRSDTIMLVHLNAGRDAATVVSIPRDSYVDVPAAGEVWSGGPNKINAAFAFGGAALAAETVAKLTGLPLDGVLVANFAAVRKLVDAVGGINVCLPYTVTSSDTGVTWPAGCHDLDGRAADDLIRQRHGVPGGDFGRIHDQQLVVRALAERVTATSLLTSPTRLDRVLTTAAESLIVDRDLDLADLALALRRVRPETVQFVTAPFSDPNLQTPAGSAVRLDEVRAPALFTALREDRVAQWLAANPQTPPAN</sequence>
<evidence type="ECO:0000256" key="1">
    <source>
        <dbReference type="ARBA" id="ARBA00006068"/>
    </source>
</evidence>
<name>A0A1C4XTX4_9ACTN</name>
<feature type="domain" description="Cell envelope-related transcriptional attenuator" evidence="3">
    <location>
        <begin position="102"/>
        <end position="251"/>
    </location>
</feature>
<dbReference type="EMBL" id="LT607409">
    <property type="protein sequence ID" value="SCF11551.1"/>
    <property type="molecule type" value="Genomic_DNA"/>
</dbReference>
<dbReference type="PANTHER" id="PTHR33392:SF6">
    <property type="entry name" value="POLYISOPRENYL-TEICHOIC ACID--PEPTIDOGLYCAN TEICHOIC ACID TRANSFERASE TAGU"/>
    <property type="match status" value="1"/>
</dbReference>
<evidence type="ECO:0000313" key="4">
    <source>
        <dbReference type="EMBL" id="SCF11551.1"/>
    </source>
</evidence>
<dbReference type="Pfam" id="PF03816">
    <property type="entry name" value="LytR_cpsA_psr"/>
    <property type="match status" value="1"/>
</dbReference>
<organism evidence="4 5">
    <name type="scientific">Micromonospora chokoriensis</name>
    <dbReference type="NCBI Taxonomy" id="356851"/>
    <lineage>
        <taxon>Bacteria</taxon>
        <taxon>Bacillati</taxon>
        <taxon>Actinomycetota</taxon>
        <taxon>Actinomycetes</taxon>
        <taxon>Micromonosporales</taxon>
        <taxon>Micromonosporaceae</taxon>
        <taxon>Micromonospora</taxon>
    </lineage>
</organism>
<evidence type="ECO:0000259" key="3">
    <source>
        <dbReference type="Pfam" id="PF03816"/>
    </source>
</evidence>
<feature type="transmembrane region" description="Helical" evidence="2">
    <location>
        <begin position="26"/>
        <end position="48"/>
    </location>
</feature>
<dbReference type="RefSeq" id="WP_088991617.1">
    <property type="nucleotide sequence ID" value="NZ_LT607409.1"/>
</dbReference>
<gene>
    <name evidence="4" type="ORF">GA0070612_3918</name>
</gene>
<dbReference type="PANTHER" id="PTHR33392">
    <property type="entry name" value="POLYISOPRENYL-TEICHOIC ACID--PEPTIDOGLYCAN TEICHOIC ACID TRANSFERASE TAGU"/>
    <property type="match status" value="1"/>
</dbReference>
<dbReference type="Proteomes" id="UP000198224">
    <property type="component" value="Chromosome I"/>
</dbReference>
<comment type="similarity">
    <text evidence="1">Belongs to the LytR/CpsA/Psr (LCP) family.</text>
</comment>
<evidence type="ECO:0000313" key="5">
    <source>
        <dbReference type="Proteomes" id="UP000198224"/>
    </source>
</evidence>
<dbReference type="NCBIfam" id="TIGR00350">
    <property type="entry name" value="lytR_cpsA_psr"/>
    <property type="match status" value="1"/>
</dbReference>
<proteinExistence type="inferred from homology"/>
<evidence type="ECO:0000256" key="2">
    <source>
        <dbReference type="SAM" id="Phobius"/>
    </source>
</evidence>
<protein>
    <submittedName>
        <fullName evidence="4">Transcriptional attenuator, LytR family</fullName>
    </submittedName>
</protein>
<dbReference type="InterPro" id="IPR004474">
    <property type="entry name" value="LytR_CpsA_psr"/>
</dbReference>
<keyword evidence="5" id="KW-1185">Reference proteome</keyword>
<keyword evidence="2" id="KW-1133">Transmembrane helix</keyword>